<organism evidence="3 4">
    <name type="scientific">Nocardioides anomalus</name>
    <dbReference type="NCBI Taxonomy" id="2712223"/>
    <lineage>
        <taxon>Bacteria</taxon>
        <taxon>Bacillati</taxon>
        <taxon>Actinomycetota</taxon>
        <taxon>Actinomycetes</taxon>
        <taxon>Propionibacteriales</taxon>
        <taxon>Nocardioidaceae</taxon>
        <taxon>Nocardioides</taxon>
    </lineage>
</organism>
<proteinExistence type="predicted"/>
<dbReference type="Proteomes" id="UP000502996">
    <property type="component" value="Chromosome"/>
</dbReference>
<keyword evidence="2" id="KW-0732">Signal</keyword>
<gene>
    <name evidence="3" type="ORF">G5V58_00685</name>
</gene>
<sequence length="590" mass="64346">MTPLSTLPPAPTQEQQSRRAVGRALAGGLAALAVAPALAGGVAQAAEAKKAPRKWHRCKVHKKHTCWHATTCKHRKHKPPKDDGGKDPKGPDDPGTPPPPQVPGSYDGPAVVDGLPTALALHVGSRFTYGVTPALVAEMAAYPSLQAWIDAQLQPAALPDPAGDALEGWWPALSWDAPRMWAEEQARNGAAWEAMSDYQRWCLLRRITSRRQLFEAVTELFEDHLHVPVHDDGVFGFRVDYGRTIRAHALGRFDDMLVATTTHPAMGISLDNATSTKKAPNENLGRELLELHTVGRGHYTEDDVKASARILTGYRVTTWSTWRVYYDPASHWTGPVTVMGFSDQNAAADGRPVTEAYLRYLAHHRGTAERLARKLAVRFVSDDPSPALVQHLADVYQQAQTAIVPVLRALLESEEFRGSAGLKVRTPSDDIVATWRALAVQPSAPGTDDAAANAILWQTVALGQAPFDWARPDGQPQDGAAWSSVSRVLASFDSHYSMCGGWWPKGSLTYRPLASWVPLSGTDTMRFDALVEHLSRQLLSRSASARLQEACGLATGLSASTKISLKSDLVKWNMPTLLTTVLDNPEHMTR</sequence>
<feature type="compositionally biased region" description="Pro residues" evidence="1">
    <location>
        <begin position="1"/>
        <end position="11"/>
    </location>
</feature>
<evidence type="ECO:0000313" key="4">
    <source>
        <dbReference type="Proteomes" id="UP000502996"/>
    </source>
</evidence>
<evidence type="ECO:0000256" key="2">
    <source>
        <dbReference type="SAM" id="SignalP"/>
    </source>
</evidence>
<dbReference type="PROSITE" id="PS51318">
    <property type="entry name" value="TAT"/>
    <property type="match status" value="1"/>
</dbReference>
<evidence type="ECO:0000256" key="1">
    <source>
        <dbReference type="SAM" id="MobiDB-lite"/>
    </source>
</evidence>
<dbReference type="KEGG" id="nano:G5V58_00685"/>
<feature type="region of interest" description="Disordered" evidence="1">
    <location>
        <begin position="71"/>
        <end position="109"/>
    </location>
</feature>
<dbReference type="InterPro" id="IPR006311">
    <property type="entry name" value="TAT_signal"/>
</dbReference>
<accession>A0A6G6W8D7</accession>
<dbReference type="RefSeq" id="WP_165227864.1">
    <property type="nucleotide sequence ID" value="NZ_CP049257.1"/>
</dbReference>
<feature type="chain" id="PRO_5038516761" evidence="2">
    <location>
        <begin position="40"/>
        <end position="590"/>
    </location>
</feature>
<feature type="region of interest" description="Disordered" evidence="1">
    <location>
        <begin position="1"/>
        <end position="21"/>
    </location>
</feature>
<feature type="compositionally biased region" description="Basic and acidic residues" evidence="1">
    <location>
        <begin position="80"/>
        <end position="92"/>
    </location>
</feature>
<reference evidence="3 4" key="1">
    <citation type="submission" date="2020-02" db="EMBL/GenBank/DDBJ databases">
        <title>Full genome sequence of Nocardioides sp. R-3366.</title>
        <authorList>
            <person name="Im W.-T."/>
        </authorList>
    </citation>
    <scope>NUCLEOTIDE SEQUENCE [LARGE SCALE GENOMIC DNA]</scope>
    <source>
        <strain evidence="3 4">R-3366</strain>
    </source>
</reference>
<evidence type="ECO:0000313" key="3">
    <source>
        <dbReference type="EMBL" id="QIG41482.1"/>
    </source>
</evidence>
<feature type="signal peptide" evidence="2">
    <location>
        <begin position="1"/>
        <end position="39"/>
    </location>
</feature>
<dbReference type="Pfam" id="PF08811">
    <property type="entry name" value="DUF1800"/>
    <property type="match status" value="1"/>
</dbReference>
<name>A0A6G6W8D7_9ACTN</name>
<protein>
    <submittedName>
        <fullName evidence="3">DUF1800 domain-containing protein</fullName>
    </submittedName>
</protein>
<keyword evidence="4" id="KW-1185">Reference proteome</keyword>
<dbReference type="InterPro" id="IPR014917">
    <property type="entry name" value="DUF1800"/>
</dbReference>
<dbReference type="EMBL" id="CP049257">
    <property type="protein sequence ID" value="QIG41482.1"/>
    <property type="molecule type" value="Genomic_DNA"/>
</dbReference>
<dbReference type="AlphaFoldDB" id="A0A6G6W8D7"/>